<name>A0ABT8R7H9_9BACT</name>
<accession>A0ABT8R7H9</accession>
<dbReference type="Proteomes" id="UP001168528">
    <property type="component" value="Unassembled WGS sequence"/>
</dbReference>
<evidence type="ECO:0000313" key="1">
    <source>
        <dbReference type="EMBL" id="MDO1447203.1"/>
    </source>
</evidence>
<evidence type="ECO:0000313" key="2">
    <source>
        <dbReference type="Proteomes" id="UP001168528"/>
    </source>
</evidence>
<dbReference type="EMBL" id="JAUKPO010000006">
    <property type="protein sequence ID" value="MDO1447203.1"/>
    <property type="molecule type" value="Genomic_DNA"/>
</dbReference>
<proteinExistence type="predicted"/>
<evidence type="ECO:0008006" key="3">
    <source>
        <dbReference type="Google" id="ProtNLM"/>
    </source>
</evidence>
<protein>
    <recommendedName>
        <fullName evidence="3">Lipoprotein</fullName>
    </recommendedName>
</protein>
<dbReference type="PROSITE" id="PS51257">
    <property type="entry name" value="PROKAR_LIPOPROTEIN"/>
    <property type="match status" value="1"/>
</dbReference>
<organism evidence="1 2">
    <name type="scientific">Rhodocytophaga aerolata</name>
    <dbReference type="NCBI Taxonomy" id="455078"/>
    <lineage>
        <taxon>Bacteria</taxon>
        <taxon>Pseudomonadati</taxon>
        <taxon>Bacteroidota</taxon>
        <taxon>Cytophagia</taxon>
        <taxon>Cytophagales</taxon>
        <taxon>Rhodocytophagaceae</taxon>
        <taxon>Rhodocytophaga</taxon>
    </lineage>
</organism>
<reference evidence="1" key="1">
    <citation type="submission" date="2023-07" db="EMBL/GenBank/DDBJ databases">
        <title>The genome sequence of Rhodocytophaga aerolata KACC 12507.</title>
        <authorList>
            <person name="Zhang X."/>
        </authorList>
    </citation>
    <scope>NUCLEOTIDE SEQUENCE</scope>
    <source>
        <strain evidence="1">KACC 12507</strain>
    </source>
</reference>
<sequence length="147" mass="16503">MRHLQLFSTLVSALVVICILASCHIPYPESMSKAERKKYYDAYNQAYQPKSEGNTVPSDTLPPASQIIASAEELSSVAFSIQNNSIWPQQIEISGNILAFNPLETRYVGFAAGTKVYQYNKKKPLGRGKFLFEITEQDLNKCFALFN</sequence>
<keyword evidence="2" id="KW-1185">Reference proteome</keyword>
<gene>
    <name evidence="1" type="ORF">Q0590_13115</name>
</gene>
<comment type="caution">
    <text evidence="1">The sequence shown here is derived from an EMBL/GenBank/DDBJ whole genome shotgun (WGS) entry which is preliminary data.</text>
</comment>
<dbReference type="RefSeq" id="WP_302038004.1">
    <property type="nucleotide sequence ID" value="NZ_JAUKPO010000006.1"/>
</dbReference>